<keyword evidence="5" id="KW-0539">Nucleus</keyword>
<feature type="compositionally biased region" description="Basic residues" evidence="7">
    <location>
        <begin position="46"/>
        <end position="60"/>
    </location>
</feature>
<dbReference type="GeneTree" id="ENSGT00940000159446"/>
<sequence length="211" mass="23983">MAAAVRMNIQMLLEAADYLERREREAEHGYASMLPYNNKDRDALKRRNKSKKNNSSSRRAHLRLCLEKLKGLVPLGPESSRHTTLSLLTKAKLHIKKLEDCDRKAIHQIDQLQREQRHLKRQLEKLGIERIRMDSIGSTVSSERSDSDREEIDVDVESTDYLTGDLDWSSSSVSDSDEQGSMQSLGSDEGYSSASIKRIKLQDSHKACLGL</sequence>
<feature type="coiled-coil region" evidence="6">
    <location>
        <begin position="95"/>
        <end position="129"/>
    </location>
</feature>
<dbReference type="GO" id="GO:0046983">
    <property type="term" value="F:protein dimerization activity"/>
    <property type="evidence" value="ECO:0007669"/>
    <property type="project" value="InterPro"/>
</dbReference>
<feature type="region of interest" description="Disordered" evidence="7">
    <location>
        <begin position="30"/>
        <end position="60"/>
    </location>
</feature>
<dbReference type="SMART" id="SM00353">
    <property type="entry name" value="HLH"/>
    <property type="match status" value="1"/>
</dbReference>
<dbReference type="PROSITE" id="PS50888">
    <property type="entry name" value="BHLH"/>
    <property type="match status" value="1"/>
</dbReference>
<dbReference type="PANTHER" id="PTHR11969">
    <property type="entry name" value="MAX DIMERIZATION, MAD"/>
    <property type="match status" value="1"/>
</dbReference>
<dbReference type="InterPro" id="IPR040157">
    <property type="entry name" value="MXD1_bHLHzip"/>
</dbReference>
<organism evidence="9 10">
    <name type="scientific">Rhinopithecus bieti</name>
    <name type="common">Black snub-nosed monkey</name>
    <name type="synonym">Pygathrix bieti</name>
    <dbReference type="NCBI Taxonomy" id="61621"/>
    <lineage>
        <taxon>Eukaryota</taxon>
        <taxon>Metazoa</taxon>
        <taxon>Chordata</taxon>
        <taxon>Craniata</taxon>
        <taxon>Vertebrata</taxon>
        <taxon>Euteleostomi</taxon>
        <taxon>Mammalia</taxon>
        <taxon>Eutheria</taxon>
        <taxon>Euarchontoglires</taxon>
        <taxon>Primates</taxon>
        <taxon>Haplorrhini</taxon>
        <taxon>Catarrhini</taxon>
        <taxon>Cercopithecidae</taxon>
        <taxon>Colobinae</taxon>
        <taxon>Rhinopithecus</taxon>
    </lineage>
</organism>
<dbReference type="Proteomes" id="UP000233180">
    <property type="component" value="Unassembled WGS sequence"/>
</dbReference>
<accession>A0A2K6LW45</accession>
<keyword evidence="10" id="KW-1185">Reference proteome</keyword>
<dbReference type="GO" id="GO:0000978">
    <property type="term" value="F:RNA polymerase II cis-regulatory region sequence-specific DNA binding"/>
    <property type="evidence" value="ECO:0007669"/>
    <property type="project" value="TreeGrafter"/>
</dbReference>
<dbReference type="InterPro" id="IPR036638">
    <property type="entry name" value="HLH_DNA-bd_sf"/>
</dbReference>
<reference evidence="9" key="3">
    <citation type="submission" date="2025-09" db="UniProtKB">
        <authorList>
            <consortium name="Ensembl"/>
        </authorList>
    </citation>
    <scope>IDENTIFICATION</scope>
</reference>
<dbReference type="Gene3D" id="4.10.280.10">
    <property type="entry name" value="Helix-loop-helix DNA-binding domain"/>
    <property type="match status" value="1"/>
</dbReference>
<keyword evidence="4" id="KW-0804">Transcription</keyword>
<evidence type="ECO:0000256" key="5">
    <source>
        <dbReference type="ARBA" id="ARBA00023242"/>
    </source>
</evidence>
<dbReference type="SUPFAM" id="SSF47459">
    <property type="entry name" value="HLH, helix-loop-helix DNA-binding domain"/>
    <property type="match status" value="1"/>
</dbReference>
<feature type="compositionally biased region" description="Low complexity" evidence="7">
    <location>
        <begin position="165"/>
        <end position="174"/>
    </location>
</feature>
<evidence type="ECO:0000259" key="8">
    <source>
        <dbReference type="PROSITE" id="PS50888"/>
    </source>
</evidence>
<comment type="subcellular location">
    <subcellularLocation>
        <location evidence="1">Nucleus</location>
    </subcellularLocation>
</comment>
<evidence type="ECO:0000256" key="4">
    <source>
        <dbReference type="ARBA" id="ARBA00023163"/>
    </source>
</evidence>
<dbReference type="CDD" id="cd18931">
    <property type="entry name" value="bHLHzip_Mad1"/>
    <property type="match status" value="1"/>
</dbReference>
<feature type="compositionally biased region" description="Polar residues" evidence="7">
    <location>
        <begin position="179"/>
        <end position="193"/>
    </location>
</feature>
<dbReference type="GO" id="GO:0000122">
    <property type="term" value="P:negative regulation of transcription by RNA polymerase II"/>
    <property type="evidence" value="ECO:0007669"/>
    <property type="project" value="InterPro"/>
</dbReference>
<dbReference type="GO" id="GO:0005634">
    <property type="term" value="C:nucleus"/>
    <property type="evidence" value="ECO:0007669"/>
    <property type="project" value="UniProtKB-SubCell"/>
</dbReference>
<dbReference type="Pfam" id="PF00010">
    <property type="entry name" value="HLH"/>
    <property type="match status" value="1"/>
</dbReference>
<feature type="region of interest" description="Disordered" evidence="7">
    <location>
        <begin position="163"/>
        <end position="193"/>
    </location>
</feature>
<evidence type="ECO:0000313" key="10">
    <source>
        <dbReference type="Proteomes" id="UP000233180"/>
    </source>
</evidence>
<evidence type="ECO:0000256" key="6">
    <source>
        <dbReference type="SAM" id="Coils"/>
    </source>
</evidence>
<gene>
    <name evidence="9" type="primary">MXD1</name>
</gene>
<proteinExistence type="predicted"/>
<dbReference type="Ensembl" id="ENSRBIT00000051686.1">
    <property type="protein sequence ID" value="ENSRBIP00000027751.1"/>
    <property type="gene ID" value="ENSRBIG00000037749.1"/>
</dbReference>
<evidence type="ECO:0000256" key="7">
    <source>
        <dbReference type="SAM" id="MobiDB-lite"/>
    </source>
</evidence>
<dbReference type="PANTHER" id="PTHR11969:SF18">
    <property type="entry name" value="MAX DIMERIZATION PROTEIN 1"/>
    <property type="match status" value="1"/>
</dbReference>
<keyword evidence="3" id="KW-0238">DNA-binding</keyword>
<evidence type="ECO:0000256" key="2">
    <source>
        <dbReference type="ARBA" id="ARBA00023015"/>
    </source>
</evidence>
<feature type="domain" description="BHLH" evidence="8">
    <location>
        <begin position="46"/>
        <end position="98"/>
    </location>
</feature>
<evidence type="ECO:0000256" key="1">
    <source>
        <dbReference type="ARBA" id="ARBA00004123"/>
    </source>
</evidence>
<dbReference type="GO" id="GO:0000981">
    <property type="term" value="F:DNA-binding transcription factor activity, RNA polymerase II-specific"/>
    <property type="evidence" value="ECO:0007669"/>
    <property type="project" value="TreeGrafter"/>
</dbReference>
<dbReference type="AlphaFoldDB" id="A0A2K6LW45"/>
<keyword evidence="6" id="KW-0175">Coiled coil</keyword>
<protein>
    <submittedName>
        <fullName evidence="9">MAX dimerization protein 1</fullName>
    </submittedName>
</protein>
<evidence type="ECO:0000256" key="3">
    <source>
        <dbReference type="ARBA" id="ARBA00023125"/>
    </source>
</evidence>
<reference evidence="9 10" key="1">
    <citation type="submission" date="2016-06" db="EMBL/GenBank/DDBJ databases">
        <title>Genome of Rhinopithecus bieti.</title>
        <authorList>
            <person name="Wu"/>
            <person name="C.-I. and Zhang"/>
            <person name="Y."/>
        </authorList>
    </citation>
    <scope>NUCLEOTIDE SEQUENCE</scope>
</reference>
<name>A0A2K6LW45_RHIBE</name>
<reference evidence="9" key="2">
    <citation type="submission" date="2025-08" db="UniProtKB">
        <authorList>
            <consortium name="Ensembl"/>
        </authorList>
    </citation>
    <scope>IDENTIFICATION</scope>
</reference>
<dbReference type="InterPro" id="IPR011598">
    <property type="entry name" value="bHLH_dom"/>
</dbReference>
<evidence type="ECO:0000313" key="9">
    <source>
        <dbReference type="Ensembl" id="ENSRBIP00000027751.1"/>
    </source>
</evidence>
<keyword evidence="2" id="KW-0805">Transcription regulation</keyword>